<dbReference type="EMBL" id="WOFH01000009">
    <property type="protein sequence ID" value="MUN39819.1"/>
    <property type="molecule type" value="Genomic_DNA"/>
</dbReference>
<accession>A0A7K1L604</accession>
<comment type="caution">
    <text evidence="1">The sequence shown here is derived from an EMBL/GenBank/DDBJ whole genome shotgun (WGS) entry which is preliminary data.</text>
</comment>
<evidence type="ECO:0000313" key="2">
    <source>
        <dbReference type="Proteomes" id="UP000432015"/>
    </source>
</evidence>
<dbReference type="Gene3D" id="1.20.120.640">
    <property type="entry name" value="Anticodon-binding domain of a subclass of class I aminoacyl-tRNA synthetases"/>
    <property type="match status" value="1"/>
</dbReference>
<organism evidence="1 2">
    <name type="scientific">Actinomadura litoris</name>
    <dbReference type="NCBI Taxonomy" id="2678616"/>
    <lineage>
        <taxon>Bacteria</taxon>
        <taxon>Bacillati</taxon>
        <taxon>Actinomycetota</taxon>
        <taxon>Actinomycetes</taxon>
        <taxon>Streptosporangiales</taxon>
        <taxon>Thermomonosporaceae</taxon>
        <taxon>Actinomadura</taxon>
    </lineage>
</organism>
<proteinExistence type="predicted"/>
<dbReference type="Proteomes" id="UP000432015">
    <property type="component" value="Unassembled WGS sequence"/>
</dbReference>
<keyword evidence="2" id="KW-1185">Reference proteome</keyword>
<evidence type="ECO:0000313" key="1">
    <source>
        <dbReference type="EMBL" id="MUN39819.1"/>
    </source>
</evidence>
<protein>
    <recommendedName>
        <fullName evidence="3">Cysteinyl-tRNA synthetase</fullName>
    </recommendedName>
</protein>
<dbReference type="RefSeq" id="WP_156218972.1">
    <property type="nucleotide sequence ID" value="NZ_WOFH01000009.1"/>
</dbReference>
<name>A0A7K1L604_9ACTN</name>
<sequence length="218" mass="22584">MLRLHDRRTGRPEGLPGGRVLRLHVLDGAGLRTLVVADLLRRVASRAGRHVLATGAARGDWTAYNVQPLEPGGWADADVRVSGDGSVVDGFCVSAPAETGDWRSAGDLDPLAVRLALLDAPYGEPLELSAARARAAGARLDGWRDAVAGWARGAGRPLDRAYAAKAEAALAADLDAPSALAVLDEMAGADIAPGAKLETVVHLDLLLGLDLVSAIGRA</sequence>
<reference evidence="1 2" key="1">
    <citation type="submission" date="2019-11" db="EMBL/GenBank/DDBJ databases">
        <authorList>
            <person name="Cao P."/>
        </authorList>
    </citation>
    <scope>NUCLEOTIDE SEQUENCE [LARGE SCALE GENOMIC DNA]</scope>
    <source>
        <strain evidence="1 2">NEAU-AAG5</strain>
    </source>
</reference>
<dbReference type="AlphaFoldDB" id="A0A7K1L604"/>
<evidence type="ECO:0008006" key="3">
    <source>
        <dbReference type="Google" id="ProtNLM"/>
    </source>
</evidence>
<gene>
    <name evidence="1" type="ORF">GNZ18_24955</name>
</gene>